<dbReference type="AlphaFoldDB" id="M0CXN9"/>
<keyword evidence="1" id="KW-0285">Flavoprotein</keyword>
<feature type="domain" description="Acyl-CoA dehydrogenase/oxidase C-terminal" evidence="2">
    <location>
        <begin position="1"/>
        <end position="40"/>
    </location>
</feature>
<dbReference type="GO" id="GO:0016627">
    <property type="term" value="F:oxidoreductase activity, acting on the CH-CH group of donors"/>
    <property type="evidence" value="ECO:0007669"/>
    <property type="project" value="InterPro"/>
</dbReference>
<dbReference type="EMBL" id="AOIV01000040">
    <property type="protein sequence ID" value="ELZ27398.1"/>
    <property type="molecule type" value="Genomic_DNA"/>
</dbReference>
<comment type="caution">
    <text evidence="3">The sequence shown here is derived from an EMBL/GenBank/DDBJ whole genome shotgun (WGS) entry which is preliminary data.</text>
</comment>
<evidence type="ECO:0000313" key="4">
    <source>
        <dbReference type="Proteomes" id="UP000011513"/>
    </source>
</evidence>
<dbReference type="InterPro" id="IPR009075">
    <property type="entry name" value="AcylCo_DH/oxidase_C"/>
</dbReference>
<evidence type="ECO:0000313" key="3">
    <source>
        <dbReference type="EMBL" id="ELZ27398.1"/>
    </source>
</evidence>
<dbReference type="eggNOG" id="arCOG01707">
    <property type="taxonomic scope" value="Archaea"/>
</dbReference>
<protein>
    <submittedName>
        <fullName evidence="3">Acyl-CoA dehydrogenase</fullName>
    </submittedName>
</protein>
<name>M0CXN9_HALPD</name>
<organism evidence="3 4">
    <name type="scientific">Halogeometricum pallidum JCM 14848</name>
    <dbReference type="NCBI Taxonomy" id="1227487"/>
    <lineage>
        <taxon>Archaea</taxon>
        <taxon>Methanobacteriati</taxon>
        <taxon>Methanobacteriota</taxon>
        <taxon>Stenosarchaea group</taxon>
        <taxon>Halobacteria</taxon>
        <taxon>Halobacteriales</taxon>
        <taxon>Haloferacaceae</taxon>
        <taxon>Halogeometricum</taxon>
    </lineage>
</organism>
<gene>
    <name evidence="3" type="ORF">C474_16734</name>
</gene>
<keyword evidence="4" id="KW-1185">Reference proteome</keyword>
<sequence>MYGGKGYRTDLPLERYYRDARILSLIGGTSEIQRTTIARETLDL</sequence>
<dbReference type="Proteomes" id="UP000011513">
    <property type="component" value="Unassembled WGS sequence"/>
</dbReference>
<dbReference type="InParanoid" id="M0CXN9"/>
<proteinExistence type="predicted"/>
<dbReference type="InterPro" id="IPR036250">
    <property type="entry name" value="AcylCo_DH-like_C"/>
</dbReference>
<evidence type="ECO:0000256" key="1">
    <source>
        <dbReference type="ARBA" id="ARBA00022630"/>
    </source>
</evidence>
<reference evidence="3 4" key="1">
    <citation type="journal article" date="2014" name="PLoS Genet.">
        <title>Phylogenetically driven sequencing of extremely halophilic archaea reveals strategies for static and dynamic osmo-response.</title>
        <authorList>
            <person name="Becker E.A."/>
            <person name="Seitzer P.M."/>
            <person name="Tritt A."/>
            <person name="Larsen D."/>
            <person name="Krusor M."/>
            <person name="Yao A.I."/>
            <person name="Wu D."/>
            <person name="Madern D."/>
            <person name="Eisen J.A."/>
            <person name="Darling A.E."/>
            <person name="Facciotti M.T."/>
        </authorList>
    </citation>
    <scope>NUCLEOTIDE SEQUENCE [LARGE SCALE GENOMIC DNA]</scope>
    <source>
        <strain evidence="3 4">JCM 14848</strain>
    </source>
</reference>
<dbReference type="Gene3D" id="1.20.140.10">
    <property type="entry name" value="Butyryl-CoA Dehydrogenase, subunit A, domain 3"/>
    <property type="match status" value="1"/>
</dbReference>
<dbReference type="SUPFAM" id="SSF47203">
    <property type="entry name" value="Acyl-CoA dehydrogenase C-terminal domain-like"/>
    <property type="match status" value="1"/>
</dbReference>
<accession>M0CXN9</accession>
<evidence type="ECO:0000259" key="2">
    <source>
        <dbReference type="Pfam" id="PF00441"/>
    </source>
</evidence>
<dbReference type="Pfam" id="PF00441">
    <property type="entry name" value="Acyl-CoA_dh_1"/>
    <property type="match status" value="1"/>
</dbReference>
<dbReference type="PATRIC" id="fig|1227487.5.peg.3325"/>